<dbReference type="InterPro" id="IPR046373">
    <property type="entry name" value="Acyl-CoA_Oxase/DH_mid-dom_sf"/>
</dbReference>
<dbReference type="Proteomes" id="UP000244928">
    <property type="component" value="Chromosome"/>
</dbReference>
<feature type="domain" description="Acyl-CoA dehydrogenase/oxidase C-terminal" evidence="6">
    <location>
        <begin position="292"/>
        <end position="456"/>
    </location>
</feature>
<evidence type="ECO:0000256" key="2">
    <source>
        <dbReference type="ARBA" id="ARBA00009347"/>
    </source>
</evidence>
<evidence type="ECO:0000256" key="1">
    <source>
        <dbReference type="ARBA" id="ARBA00001974"/>
    </source>
</evidence>
<proteinExistence type="inferred from homology"/>
<evidence type="ECO:0000259" key="6">
    <source>
        <dbReference type="Pfam" id="PF00441"/>
    </source>
</evidence>
<dbReference type="InterPro" id="IPR036250">
    <property type="entry name" value="AcylCo_DH-like_C"/>
</dbReference>
<dbReference type="Gene3D" id="1.20.140.10">
    <property type="entry name" value="Butyryl-CoA Dehydrogenase, subunit A, domain 3"/>
    <property type="match status" value="1"/>
</dbReference>
<keyword evidence="5" id="KW-0560">Oxidoreductase</keyword>
<dbReference type="InterPro" id="IPR009100">
    <property type="entry name" value="AcylCoA_DH/oxidase_NM_dom_sf"/>
</dbReference>
<evidence type="ECO:0000313" key="10">
    <source>
        <dbReference type="EMBL" id="AWH93312.1"/>
    </source>
</evidence>
<dbReference type="InterPro" id="IPR013786">
    <property type="entry name" value="AcylCoA_DH/ox_N"/>
</dbReference>
<evidence type="ECO:0000256" key="3">
    <source>
        <dbReference type="ARBA" id="ARBA00022630"/>
    </source>
</evidence>
<dbReference type="RefSeq" id="WP_108848666.1">
    <property type="nucleotide sequence ID" value="NZ_CP015449.1"/>
</dbReference>
<evidence type="ECO:0000259" key="8">
    <source>
        <dbReference type="Pfam" id="PF02771"/>
    </source>
</evidence>
<dbReference type="GO" id="GO:0016627">
    <property type="term" value="F:oxidoreductase activity, acting on the CH-CH group of donors"/>
    <property type="evidence" value="ECO:0007669"/>
    <property type="project" value="InterPro"/>
</dbReference>
<comment type="cofactor">
    <cofactor evidence="1 5">
        <name>FAD</name>
        <dbReference type="ChEBI" id="CHEBI:57692"/>
    </cofactor>
</comment>
<dbReference type="KEGG" id="dlu:A6035_15260"/>
<dbReference type="PANTHER" id="PTHR42803:SF3">
    <property type="entry name" value="ACYL-COA DEHYDROGENASE-RELATED"/>
    <property type="match status" value="1"/>
</dbReference>
<dbReference type="InterPro" id="IPR052166">
    <property type="entry name" value="Diverse_Acyl-CoA_DH"/>
</dbReference>
<dbReference type="Gene3D" id="2.40.110.10">
    <property type="entry name" value="Butyryl-CoA Dehydrogenase, subunit A, domain 2"/>
    <property type="match status" value="1"/>
</dbReference>
<dbReference type="InterPro" id="IPR025878">
    <property type="entry name" value="Acyl-CoA_dh-like_C_dom"/>
</dbReference>
<organism evidence="10 11">
    <name type="scientific">Dietzia lutea</name>
    <dbReference type="NCBI Taxonomy" id="546160"/>
    <lineage>
        <taxon>Bacteria</taxon>
        <taxon>Bacillati</taxon>
        <taxon>Actinomycetota</taxon>
        <taxon>Actinomycetes</taxon>
        <taxon>Mycobacteriales</taxon>
        <taxon>Dietziaceae</taxon>
        <taxon>Dietzia</taxon>
    </lineage>
</organism>
<dbReference type="SUPFAM" id="SSF47203">
    <property type="entry name" value="Acyl-CoA dehydrogenase C-terminal domain-like"/>
    <property type="match status" value="1"/>
</dbReference>
<name>A0A2S1RAN4_9ACTN</name>
<protein>
    <submittedName>
        <fullName evidence="10">Acyl-CoA dehydrogenase</fullName>
    </submittedName>
</protein>
<dbReference type="InterPro" id="IPR006091">
    <property type="entry name" value="Acyl-CoA_Oxase/DH_mid-dom"/>
</dbReference>
<evidence type="ECO:0000313" key="11">
    <source>
        <dbReference type="Proteomes" id="UP000244928"/>
    </source>
</evidence>
<evidence type="ECO:0000256" key="4">
    <source>
        <dbReference type="ARBA" id="ARBA00022827"/>
    </source>
</evidence>
<keyword evidence="11" id="KW-1185">Reference proteome</keyword>
<evidence type="ECO:0000256" key="5">
    <source>
        <dbReference type="RuleBase" id="RU362125"/>
    </source>
</evidence>
<dbReference type="SUPFAM" id="SSF56645">
    <property type="entry name" value="Acyl-CoA dehydrogenase NM domain-like"/>
    <property type="match status" value="1"/>
</dbReference>
<feature type="domain" description="Acyl-CoA dehydrogenase/oxidase N-terminal" evidence="8">
    <location>
        <begin position="38"/>
        <end position="157"/>
    </location>
</feature>
<comment type="similarity">
    <text evidence="2 5">Belongs to the acyl-CoA dehydrogenase family.</text>
</comment>
<dbReference type="EMBL" id="CP015449">
    <property type="protein sequence ID" value="AWH93312.1"/>
    <property type="molecule type" value="Genomic_DNA"/>
</dbReference>
<dbReference type="AlphaFoldDB" id="A0A2S1RAN4"/>
<dbReference type="Gene3D" id="1.10.540.10">
    <property type="entry name" value="Acyl-CoA dehydrogenase/oxidase, N-terminal domain"/>
    <property type="match status" value="1"/>
</dbReference>
<sequence length="630" mass="67391">MTPSHLMSRADLDFLLHDWLRVSELTGRERYADHSRETIEAVLDLSAELAETYFAPHFRKADLTEPRLVGEEVELIPEIGEALAKFAEADLVGAAMDSRVGGLQLPYTAYLACMAWFYAANISTAAYPLLTTGNANLLLTHGSDEQIRKYVEPMIQGRFTGTMCLSEPHAGSNLADITTRAEPQPDGTYRLFGQKMWISGGEHQMAENIVHLVLAKVPGSPPGTRGISLFIVPKFLVDDDGSLGERNDIVITGLNHKMGFRGTVNTMPTLGQGMHAPGGRPGAVGYLVGEENTGLKKMFTMMNEARLGVGLGATAIGYTGYLKSLDYARNRPQGRPAGADPSTPQVMLTRHTDVRRMLLAQKSYVEGALALGLFCARLVDDEKTGTPEESTAAKTLLDVLTPIAKSWPSQWCLKANELAVQVLGGAGYTIDYDVEQHYRDNRLNPIHEGTHGIQGQDLLGRKVVAGGGAGLAALTGRITATCDRAATAGGVVAELASLLRPRVTRLIEVTTALAEVGATDPEAFLADATEYLEATGHVVIAWIWIEQLLALGDRVTAVTAAGAGAGGDGEGGARDAGGAGDGASASDAFAAGKLRAAEYFLRRELPIVDAKFDLLVAGDRTTLDMRDDWF</sequence>
<dbReference type="PANTHER" id="PTHR42803">
    <property type="entry name" value="ACYL-COA DEHYDROGENASE"/>
    <property type="match status" value="1"/>
</dbReference>
<evidence type="ECO:0000259" key="7">
    <source>
        <dbReference type="Pfam" id="PF02770"/>
    </source>
</evidence>
<dbReference type="InterPro" id="IPR037069">
    <property type="entry name" value="AcylCoA_DH/ox_N_sf"/>
</dbReference>
<evidence type="ECO:0000259" key="9">
    <source>
        <dbReference type="Pfam" id="PF12806"/>
    </source>
</evidence>
<reference evidence="10 11" key="1">
    <citation type="submission" date="2016-04" db="EMBL/GenBank/DDBJ databases">
        <title>Complete genome sequence of Dietzia lutea YIM 80766T, a strain isolated from desert soil in Egypt.</title>
        <authorList>
            <person name="Zhao J."/>
            <person name="Hu B."/>
            <person name="Geng S."/>
            <person name="Nie Y."/>
            <person name="Tang Y."/>
        </authorList>
    </citation>
    <scope>NUCLEOTIDE SEQUENCE [LARGE SCALE GENOMIC DNA]</scope>
    <source>
        <strain evidence="10 11">YIM 80766</strain>
    </source>
</reference>
<dbReference type="Pfam" id="PF00441">
    <property type="entry name" value="Acyl-CoA_dh_1"/>
    <property type="match status" value="1"/>
</dbReference>
<accession>A0A2S1RAN4</accession>
<dbReference type="Pfam" id="PF02771">
    <property type="entry name" value="Acyl-CoA_dh_N"/>
    <property type="match status" value="1"/>
</dbReference>
<keyword evidence="3 5" id="KW-0285">Flavoprotein</keyword>
<keyword evidence="4 5" id="KW-0274">FAD</keyword>
<dbReference type="Pfam" id="PF02770">
    <property type="entry name" value="Acyl-CoA_dh_M"/>
    <property type="match status" value="1"/>
</dbReference>
<feature type="domain" description="Acyl-CoA oxidase/dehydrogenase middle" evidence="7">
    <location>
        <begin position="163"/>
        <end position="262"/>
    </location>
</feature>
<dbReference type="Pfam" id="PF12806">
    <property type="entry name" value="Acyl-CoA_dh_C"/>
    <property type="match status" value="1"/>
</dbReference>
<gene>
    <name evidence="10" type="ORF">A6035_15260</name>
</gene>
<dbReference type="InterPro" id="IPR009075">
    <property type="entry name" value="AcylCo_DH/oxidase_C"/>
</dbReference>
<feature type="domain" description="Acetyl-CoA dehydrogenase-like C-terminal" evidence="9">
    <location>
        <begin position="475"/>
        <end position="625"/>
    </location>
</feature>
<dbReference type="GO" id="GO:0050660">
    <property type="term" value="F:flavin adenine dinucleotide binding"/>
    <property type="evidence" value="ECO:0007669"/>
    <property type="project" value="InterPro"/>
</dbReference>